<reference evidence="1 2" key="1">
    <citation type="journal article" date="2008" name="Proc. Natl. Acad. Sci. U.S.A.">
        <title>Nitrogen fixation island and rhizosphere competence traits in the genome of root-associated Pseudomonas stutzeri A1501.</title>
        <authorList>
            <person name="Yan Y."/>
            <person name="Yang J."/>
            <person name="Dou Y."/>
            <person name="Chen M."/>
            <person name="Ping S."/>
            <person name="Peng J."/>
            <person name="Lu W."/>
            <person name="Zhang W."/>
            <person name="Yao Z."/>
            <person name="Li H."/>
            <person name="Liu W."/>
            <person name="He S."/>
            <person name="Geng L."/>
            <person name="Zhang X."/>
            <person name="Yang F."/>
            <person name="Yu H."/>
            <person name="Zhan Y."/>
            <person name="Li D."/>
            <person name="Lin Z."/>
            <person name="Wang Y."/>
            <person name="Elmerich C."/>
            <person name="Lin M."/>
            <person name="Jin Q."/>
        </authorList>
    </citation>
    <scope>NUCLEOTIDE SEQUENCE [LARGE SCALE GENOMIC DNA]</scope>
    <source>
        <strain evidence="1 2">A1501</strain>
    </source>
</reference>
<accession>A4VQ16</accession>
<dbReference type="KEGG" id="psa:PST_3439"/>
<name>A4VQ16_STUS1</name>
<evidence type="ECO:0000313" key="2">
    <source>
        <dbReference type="Proteomes" id="UP000000233"/>
    </source>
</evidence>
<organism evidence="1 2">
    <name type="scientific">Stutzerimonas stutzeri (strain A1501)</name>
    <name type="common">Pseudomonas stutzeri</name>
    <dbReference type="NCBI Taxonomy" id="379731"/>
    <lineage>
        <taxon>Bacteria</taxon>
        <taxon>Pseudomonadati</taxon>
        <taxon>Pseudomonadota</taxon>
        <taxon>Gammaproteobacteria</taxon>
        <taxon>Pseudomonadales</taxon>
        <taxon>Pseudomonadaceae</taxon>
        <taxon>Stutzerimonas</taxon>
    </lineage>
</organism>
<evidence type="ECO:0000313" key="1">
    <source>
        <dbReference type="EMBL" id="ABP81067.1"/>
    </source>
</evidence>
<dbReference type="EMBL" id="CP000304">
    <property type="protein sequence ID" value="ABP81067.1"/>
    <property type="molecule type" value="Genomic_DNA"/>
</dbReference>
<gene>
    <name evidence="1" type="ordered locus">PST_3439</name>
</gene>
<dbReference type="Proteomes" id="UP000000233">
    <property type="component" value="Chromosome"/>
</dbReference>
<keyword evidence="2" id="KW-1185">Reference proteome</keyword>
<proteinExistence type="predicted"/>
<sequence length="54" mass="6283">MPHNQLLQIRKQKNNNQSIIFYITPKAKHCKGAKILSFLYRIPDFGSLAKDEPK</sequence>
<protein>
    <submittedName>
        <fullName evidence="1">Uncharacterized protein</fullName>
    </submittedName>
</protein>
<dbReference type="HOGENOM" id="CLU_3047127_0_0_6"/>
<dbReference type="AlphaFoldDB" id="A4VQ16"/>